<proteinExistence type="predicted"/>
<reference evidence="3" key="1">
    <citation type="submission" date="2017-02" db="UniProtKB">
        <authorList>
            <consortium name="WormBaseParasite"/>
        </authorList>
    </citation>
    <scope>IDENTIFICATION</scope>
</reference>
<dbReference type="EMBL" id="UYSL01001578">
    <property type="protein sequence ID" value="VDL65350.1"/>
    <property type="molecule type" value="Genomic_DNA"/>
</dbReference>
<reference evidence="1 2" key="2">
    <citation type="submission" date="2018-11" db="EMBL/GenBank/DDBJ databases">
        <authorList>
            <consortium name="Pathogen Informatics"/>
        </authorList>
    </citation>
    <scope>NUCLEOTIDE SEQUENCE [LARGE SCALE GENOMIC DNA]</scope>
</reference>
<dbReference type="Proteomes" id="UP000271162">
    <property type="component" value="Unassembled WGS sequence"/>
</dbReference>
<name>A0A0N4XGV8_NIPBR</name>
<dbReference type="Gene3D" id="3.60.20.40">
    <property type="match status" value="1"/>
</dbReference>
<evidence type="ECO:0000313" key="3">
    <source>
        <dbReference type="WBParaSite" id="NBR_0000176001-mRNA-1"/>
    </source>
</evidence>
<dbReference type="InterPro" id="IPR043137">
    <property type="entry name" value="GGT_ssub_C"/>
</dbReference>
<sequence length="114" mass="12851">MPIIVVSSSGSMRTVDVVASAALRMLMFDEKPGNAVRANSSFYDFETTEFHCEDRSEEFLKVLEEVHNITCSPLSNKTYHMDRVAMVIRRQQPKGGLLGAYDNRGHDFNYPAGF</sequence>
<protein>
    <submittedName>
        <fullName evidence="3">DUF3800 domain-containing protein</fullName>
    </submittedName>
</protein>
<evidence type="ECO:0000313" key="2">
    <source>
        <dbReference type="Proteomes" id="UP000271162"/>
    </source>
</evidence>
<keyword evidence="2" id="KW-1185">Reference proteome</keyword>
<dbReference type="AlphaFoldDB" id="A0A0N4XGV8"/>
<dbReference type="STRING" id="27835.A0A0N4XGV8"/>
<dbReference type="WBParaSite" id="NBR_0000176001-mRNA-1">
    <property type="protein sequence ID" value="NBR_0000176001-mRNA-1"/>
    <property type="gene ID" value="NBR_0000176001"/>
</dbReference>
<evidence type="ECO:0000313" key="1">
    <source>
        <dbReference type="EMBL" id="VDL65350.1"/>
    </source>
</evidence>
<organism evidence="3">
    <name type="scientific">Nippostrongylus brasiliensis</name>
    <name type="common">Rat hookworm</name>
    <dbReference type="NCBI Taxonomy" id="27835"/>
    <lineage>
        <taxon>Eukaryota</taxon>
        <taxon>Metazoa</taxon>
        <taxon>Ecdysozoa</taxon>
        <taxon>Nematoda</taxon>
        <taxon>Chromadorea</taxon>
        <taxon>Rhabditida</taxon>
        <taxon>Rhabditina</taxon>
        <taxon>Rhabditomorpha</taxon>
        <taxon>Strongyloidea</taxon>
        <taxon>Heligmosomidae</taxon>
        <taxon>Nippostrongylus</taxon>
    </lineage>
</organism>
<accession>A0A0N4XGV8</accession>
<gene>
    <name evidence="1" type="ORF">NBR_LOCUS1761</name>
</gene>